<sequence>MMPRKTWKGRTKPKRKTIKTKPNEVVRLIEKFSSKDRDVYPGYIVAAAEYVGNKKAE</sequence>
<name>A0A1H3QZZ5_9FIRM</name>
<evidence type="ECO:0000313" key="2">
    <source>
        <dbReference type="Proteomes" id="UP000199230"/>
    </source>
</evidence>
<organism evidence="1 2">
    <name type="scientific">Tindallia californiensis</name>
    <dbReference type="NCBI Taxonomy" id="159292"/>
    <lineage>
        <taxon>Bacteria</taxon>
        <taxon>Bacillati</taxon>
        <taxon>Bacillota</taxon>
        <taxon>Clostridia</taxon>
        <taxon>Peptostreptococcales</taxon>
        <taxon>Tindalliaceae</taxon>
        <taxon>Tindallia</taxon>
    </lineage>
</organism>
<dbReference type="EMBL" id="FNPV01000011">
    <property type="protein sequence ID" value="SDZ18926.1"/>
    <property type="molecule type" value="Genomic_DNA"/>
</dbReference>
<dbReference type="Proteomes" id="UP000199230">
    <property type="component" value="Unassembled WGS sequence"/>
</dbReference>
<gene>
    <name evidence="1" type="ORF">SAMN05192546_11154</name>
</gene>
<reference evidence="1 2" key="1">
    <citation type="submission" date="2016-10" db="EMBL/GenBank/DDBJ databases">
        <authorList>
            <person name="de Groot N.N."/>
        </authorList>
    </citation>
    <scope>NUCLEOTIDE SEQUENCE [LARGE SCALE GENOMIC DNA]</scope>
    <source>
        <strain evidence="1 2">APO</strain>
    </source>
</reference>
<protein>
    <submittedName>
        <fullName evidence="1">Uncharacterized protein</fullName>
    </submittedName>
</protein>
<proteinExistence type="predicted"/>
<keyword evidence="2" id="KW-1185">Reference proteome</keyword>
<dbReference type="AlphaFoldDB" id="A0A1H3QZZ5"/>
<evidence type="ECO:0000313" key="1">
    <source>
        <dbReference type="EMBL" id="SDZ18926.1"/>
    </source>
</evidence>
<accession>A0A1H3QZZ5</accession>
<dbReference type="STRING" id="159292.SAMN05192546_11154"/>